<dbReference type="Proteomes" id="UP001223072">
    <property type="component" value="Unassembled WGS sequence"/>
</dbReference>
<protein>
    <submittedName>
        <fullName evidence="1">Uncharacterized protein</fullName>
    </submittedName>
</protein>
<keyword evidence="2" id="KW-1185">Reference proteome</keyword>
<comment type="caution">
    <text evidence="1">The sequence shown here is derived from an EMBL/GenBank/DDBJ whole genome shotgun (WGS) entry which is preliminary data.</text>
</comment>
<accession>A0ABU0RF27</accession>
<dbReference type="EMBL" id="JAUSZS010000002">
    <property type="protein sequence ID" value="MDQ0930363.1"/>
    <property type="molecule type" value="Genomic_DNA"/>
</dbReference>
<proteinExistence type="predicted"/>
<name>A0ABU0RF27_9ACTN</name>
<gene>
    <name evidence="1" type="ORF">QFZ49_000270</name>
</gene>
<reference evidence="1 2" key="1">
    <citation type="submission" date="2023-07" db="EMBL/GenBank/DDBJ databases">
        <title>Comparative genomics of wheat-associated soil bacteria to identify genetic determinants of phenazine resistance.</title>
        <authorList>
            <person name="Mouncey N."/>
        </authorList>
    </citation>
    <scope>NUCLEOTIDE SEQUENCE [LARGE SCALE GENOMIC DNA]</scope>
    <source>
        <strain evidence="1 2">W2I16</strain>
    </source>
</reference>
<evidence type="ECO:0000313" key="2">
    <source>
        <dbReference type="Proteomes" id="UP001223072"/>
    </source>
</evidence>
<dbReference type="RefSeq" id="WP_307624644.1">
    <property type="nucleotide sequence ID" value="NZ_JAUSZS010000002.1"/>
</dbReference>
<sequence length="208" mass="22641">MVDRLEAALVVDVLLVAAQPQGPGGLEAGRGAQRAQDVDRLEELPFRRRAVRDREAPAHRARGALEFADEQAGYVPVAAAHESARVDDLPRHVDLGRELERVVVTGERERAGERVHAHVDLVHRRVVAGGDLAARRAAGRQVRLVAALGGREDERVVDADRRLQGEFEARQLPHGEDRVDQLGVPVCGLLPLGRAVEGGHRALLLNGR</sequence>
<organism evidence="1 2">
    <name type="scientific">Streptomyces turgidiscabies</name>
    <dbReference type="NCBI Taxonomy" id="85558"/>
    <lineage>
        <taxon>Bacteria</taxon>
        <taxon>Bacillati</taxon>
        <taxon>Actinomycetota</taxon>
        <taxon>Actinomycetes</taxon>
        <taxon>Kitasatosporales</taxon>
        <taxon>Streptomycetaceae</taxon>
        <taxon>Streptomyces</taxon>
    </lineage>
</organism>
<evidence type="ECO:0000313" key="1">
    <source>
        <dbReference type="EMBL" id="MDQ0930363.1"/>
    </source>
</evidence>